<dbReference type="Gene3D" id="2.70.98.10">
    <property type="match status" value="1"/>
</dbReference>
<gene>
    <name evidence="1" type="ORF">E5A73_04475</name>
</gene>
<proteinExistence type="predicted"/>
<dbReference type="PANTHER" id="PTHR11122">
    <property type="entry name" value="APOSPORY-ASSOCIATED PROTEIN C-RELATED"/>
    <property type="match status" value="1"/>
</dbReference>
<dbReference type="RefSeq" id="WP_135962616.1">
    <property type="nucleotide sequence ID" value="NZ_SRXT01000002.1"/>
</dbReference>
<dbReference type="InterPro" id="IPR037481">
    <property type="entry name" value="LacX"/>
</dbReference>
<dbReference type="GO" id="GO:0005975">
    <property type="term" value="P:carbohydrate metabolic process"/>
    <property type="evidence" value="ECO:0007669"/>
    <property type="project" value="InterPro"/>
</dbReference>
<dbReference type="CDD" id="cd09024">
    <property type="entry name" value="Aldose_epim_lacX"/>
    <property type="match status" value="1"/>
</dbReference>
<dbReference type="SUPFAM" id="SSF74650">
    <property type="entry name" value="Galactose mutarotase-like"/>
    <property type="match status" value="1"/>
</dbReference>
<reference evidence="1 2" key="1">
    <citation type="submission" date="2019-04" db="EMBL/GenBank/DDBJ databases">
        <title>Sphingomonas psychrotolerans sp. nov., isolated from soil in the Tianshan Mountains, Xinjiang, China.</title>
        <authorList>
            <person name="Luo Y."/>
            <person name="Sheng H."/>
        </authorList>
    </citation>
    <scope>NUCLEOTIDE SEQUENCE [LARGE SCALE GENOMIC DNA]</scope>
    <source>
        <strain evidence="1 2">ZFGT-11</strain>
    </source>
</reference>
<sequence>MTEPFEIASDRLRAAINPFGAELSSLRTHDGAELMTDANPAFWSGHAPLLFPIVGRLMDDRYQLDGKEYPLPQHGFARRQPFALIDRAADRAVFQLADNDETRAVYPFAFTLDAAFTLTDATLAMDITVTNTGERDMPASFGFHPAFAWPLPFGRPRADHRIVFEKLEPAELTAIIKGGWIAPETWPSPLDGRDLRLTDEMFERDALIWDRLESQSLRYDGGDGPGLEIGFAGMPKLGIWTKPGARFVCIEPWHGIADPIGFAGEIWDKPGILRFAPGAARSFSMQVTLV</sequence>
<dbReference type="PANTHER" id="PTHR11122:SF13">
    <property type="entry name" value="GLUCOSE-6-PHOSPHATE 1-EPIMERASE"/>
    <property type="match status" value="1"/>
</dbReference>
<evidence type="ECO:0000313" key="2">
    <source>
        <dbReference type="Proteomes" id="UP000306147"/>
    </source>
</evidence>
<dbReference type="Proteomes" id="UP000306147">
    <property type="component" value="Unassembled WGS sequence"/>
</dbReference>
<evidence type="ECO:0000313" key="1">
    <source>
        <dbReference type="EMBL" id="TGX54720.1"/>
    </source>
</evidence>
<dbReference type="Pfam" id="PF01263">
    <property type="entry name" value="Aldose_epim"/>
    <property type="match status" value="1"/>
</dbReference>
<dbReference type="GO" id="GO:0016853">
    <property type="term" value="F:isomerase activity"/>
    <property type="evidence" value="ECO:0007669"/>
    <property type="project" value="InterPro"/>
</dbReference>
<protein>
    <submittedName>
        <fullName evidence="1">Aldose 1-epimerase family protein</fullName>
    </submittedName>
</protein>
<accession>A0A4S1XGE2</accession>
<comment type="caution">
    <text evidence="1">The sequence shown here is derived from an EMBL/GenBank/DDBJ whole genome shotgun (WGS) entry which is preliminary data.</text>
</comment>
<dbReference type="InterPro" id="IPR014718">
    <property type="entry name" value="GH-type_carb-bd"/>
</dbReference>
<keyword evidence="2" id="KW-1185">Reference proteome</keyword>
<dbReference type="GO" id="GO:0030246">
    <property type="term" value="F:carbohydrate binding"/>
    <property type="evidence" value="ECO:0007669"/>
    <property type="project" value="InterPro"/>
</dbReference>
<dbReference type="AlphaFoldDB" id="A0A4S1XGE2"/>
<dbReference type="OrthoDB" id="9795355at2"/>
<organism evidence="1 2">
    <name type="scientific">Sphingomonas gei</name>
    <dbReference type="NCBI Taxonomy" id="1395960"/>
    <lineage>
        <taxon>Bacteria</taxon>
        <taxon>Pseudomonadati</taxon>
        <taxon>Pseudomonadota</taxon>
        <taxon>Alphaproteobacteria</taxon>
        <taxon>Sphingomonadales</taxon>
        <taxon>Sphingomonadaceae</taxon>
        <taxon>Sphingomonas</taxon>
    </lineage>
</organism>
<dbReference type="InterPro" id="IPR011013">
    <property type="entry name" value="Gal_mutarotase_sf_dom"/>
</dbReference>
<dbReference type="InterPro" id="IPR008183">
    <property type="entry name" value="Aldose_1/G6P_1-epimerase"/>
</dbReference>
<dbReference type="EMBL" id="SRXT01000002">
    <property type="protein sequence ID" value="TGX54720.1"/>
    <property type="molecule type" value="Genomic_DNA"/>
</dbReference>
<name>A0A4S1XGE2_9SPHN</name>